<feature type="region of interest" description="Disordered" evidence="1">
    <location>
        <begin position="498"/>
        <end position="527"/>
    </location>
</feature>
<dbReference type="PANTHER" id="PTHR46033:SF8">
    <property type="entry name" value="PROTEIN MAINTENANCE OF MERISTEMS-LIKE"/>
    <property type="match status" value="1"/>
</dbReference>
<comment type="caution">
    <text evidence="3">The sequence shown here is derived from an EMBL/GenBank/DDBJ whole genome shotgun (WGS) entry which is preliminary data.</text>
</comment>
<feature type="compositionally biased region" description="Polar residues" evidence="1">
    <location>
        <begin position="1039"/>
        <end position="1055"/>
    </location>
</feature>
<evidence type="ECO:0000256" key="1">
    <source>
        <dbReference type="SAM" id="MobiDB-lite"/>
    </source>
</evidence>
<gene>
    <name evidence="3" type="ORF">Ahy_A01g001735</name>
</gene>
<dbReference type="EMBL" id="SDMP01000001">
    <property type="protein sequence ID" value="RYR77284.1"/>
    <property type="molecule type" value="Genomic_DNA"/>
</dbReference>
<reference evidence="3 4" key="1">
    <citation type="submission" date="2019-01" db="EMBL/GenBank/DDBJ databases">
        <title>Sequencing of cultivated peanut Arachis hypogaea provides insights into genome evolution and oil improvement.</title>
        <authorList>
            <person name="Chen X."/>
        </authorList>
    </citation>
    <scope>NUCLEOTIDE SEQUENCE [LARGE SCALE GENOMIC DNA]</scope>
    <source>
        <strain evidence="4">cv. Fuhuasheng</strain>
        <tissue evidence="3">Leaves</tissue>
    </source>
</reference>
<keyword evidence="4" id="KW-1185">Reference proteome</keyword>
<proteinExistence type="predicted"/>
<feature type="domain" description="Aminotransferase-like plant mobile" evidence="2">
    <location>
        <begin position="23"/>
        <end position="315"/>
    </location>
</feature>
<feature type="domain" description="Aminotransferase-like plant mobile" evidence="2">
    <location>
        <begin position="633"/>
        <end position="789"/>
    </location>
</feature>
<dbReference type="InterPro" id="IPR044824">
    <property type="entry name" value="MAIN-like"/>
</dbReference>
<organism evidence="3 4">
    <name type="scientific">Arachis hypogaea</name>
    <name type="common">Peanut</name>
    <dbReference type="NCBI Taxonomy" id="3818"/>
    <lineage>
        <taxon>Eukaryota</taxon>
        <taxon>Viridiplantae</taxon>
        <taxon>Streptophyta</taxon>
        <taxon>Embryophyta</taxon>
        <taxon>Tracheophyta</taxon>
        <taxon>Spermatophyta</taxon>
        <taxon>Magnoliopsida</taxon>
        <taxon>eudicotyledons</taxon>
        <taxon>Gunneridae</taxon>
        <taxon>Pentapetalae</taxon>
        <taxon>rosids</taxon>
        <taxon>fabids</taxon>
        <taxon>Fabales</taxon>
        <taxon>Fabaceae</taxon>
        <taxon>Papilionoideae</taxon>
        <taxon>50 kb inversion clade</taxon>
        <taxon>dalbergioids sensu lato</taxon>
        <taxon>Dalbergieae</taxon>
        <taxon>Pterocarpus clade</taxon>
        <taxon>Arachis</taxon>
    </lineage>
</organism>
<name>A0A445EP81_ARAHY</name>
<dbReference type="InterPro" id="IPR019557">
    <property type="entry name" value="AminoTfrase-like_pln_mobile"/>
</dbReference>
<dbReference type="AlphaFoldDB" id="A0A445EP81"/>
<feature type="compositionally biased region" description="Basic and acidic residues" evidence="1">
    <location>
        <begin position="407"/>
        <end position="420"/>
    </location>
</feature>
<accession>A0A445EP81</accession>
<evidence type="ECO:0000313" key="4">
    <source>
        <dbReference type="Proteomes" id="UP000289738"/>
    </source>
</evidence>
<feature type="compositionally biased region" description="Acidic residues" evidence="1">
    <location>
        <begin position="567"/>
        <end position="576"/>
    </location>
</feature>
<sequence length="1105" mass="123843">MGDDPARLYRLDGVAHIAGVINEEELLGVIPPPNQVQKYAVNCSWFQETFGECPEDADDETMRRYARVYIMMLLGTQLFADKSGNRIHIRWLPYVARLEELGTYSWGSAALAWLYRCMCRVANRHVVKLAGPLQLLQSWIFWRFPRFRPAGYDESSWPLASRWSGYNPSGSEKGPRVQMWRLRIDRLQDGEGEFLLPFLWMPYSTPDVLQVVHPEVLEPRHMALWRSMTALIYFAVIEWHQIDRVLPQFGGVQPIPHPALNIDLLMSKDGRGGDRWFPSTLQRWHLLWDSRQDCVLRFDVVGDPGPSHAFLDWWRQHGKRFLSPESQLGDPRAVPIPLEASQRGPGRVPDMDRPEDVPDRRRVERRMGVGTRRSQREWRWPDHAVHDDYDAGPARGGGRGQRGRARGRADHGDDTDDQHRHVGGGGSGAAASAGTTTHDHGHAGEWYGTGMGAGADTGGTPWRISGSQWSDFIGSDTLVGDFGSPRFLEEITAIMQGDATPRSGGQTSGTQAPLDVDLNEPPSSSAGHQFCLGGTPPSAFTAASESVAGISAAPLHVAPPAQPAPPDDGDDIEDEEPFIRRGQRARVPRRRGTGENGPDSIREIVEPKTQLMGDDPARLYRLDGVAHIAGIINDEVQKFAVNCTWFQETFGECPEGADEETVRRFARAYIMMLLGTQLFADKSGNHIHIRWLPYVVRLEEMGSYSWGSAALAWLYRCMCRVANRHVVKLAGPLQLLQSWIFWRFSRFRPAGYDTCSWPLASRWSGYSPSYSEKGSRVQSTRLKIDMLQPWDVDRVLPQFGGVQPLPHPTFNIDFLMSKDGRGGDRWFPSALQHWHILWETRADHVLRFNVVADHGPSHAYLDWWIQHGKRFLSPEFYLGDPRGVPILVEASQRGPGQVPDMDRVDDVPDRRRVERRAHVGTRRSQREWRWLEQAIGEADEVVGVVSPHHGGLGGEGYATGDPTAHGEAGLGEGPLRDYFVGVPSDDHTLQESTPWVSPDSTFSDFLAGVGYDGDFGGSPFLDEISAIMHDDDAARGRTSAHTAGSHSVVGPSSSRPVYVQPRTPAQPAPQDEDEDDEIEDEEPLIWRGQRTRVPRRCFTGSHLFR</sequence>
<dbReference type="Pfam" id="PF10536">
    <property type="entry name" value="PMD"/>
    <property type="match status" value="2"/>
</dbReference>
<protein>
    <recommendedName>
        <fullName evidence="2">Aminotransferase-like plant mobile domain-containing protein</fullName>
    </recommendedName>
</protein>
<evidence type="ECO:0000259" key="2">
    <source>
        <dbReference type="Pfam" id="PF10536"/>
    </source>
</evidence>
<dbReference type="PANTHER" id="PTHR46033">
    <property type="entry name" value="PROTEIN MAIN-LIKE 2"/>
    <property type="match status" value="1"/>
</dbReference>
<evidence type="ECO:0000313" key="3">
    <source>
        <dbReference type="EMBL" id="RYR77284.1"/>
    </source>
</evidence>
<feature type="compositionally biased region" description="Basic residues" evidence="1">
    <location>
        <begin position="581"/>
        <end position="591"/>
    </location>
</feature>
<feature type="region of interest" description="Disordered" evidence="1">
    <location>
        <begin position="1033"/>
        <end position="1091"/>
    </location>
</feature>
<dbReference type="GO" id="GO:0010073">
    <property type="term" value="P:meristem maintenance"/>
    <property type="evidence" value="ECO:0007669"/>
    <property type="project" value="InterPro"/>
</dbReference>
<feature type="region of interest" description="Disordered" evidence="1">
    <location>
        <begin position="324"/>
        <end position="454"/>
    </location>
</feature>
<dbReference type="Proteomes" id="UP000289738">
    <property type="component" value="Chromosome A01"/>
</dbReference>
<feature type="compositionally biased region" description="Acidic residues" evidence="1">
    <location>
        <begin position="1070"/>
        <end position="1083"/>
    </location>
</feature>
<feature type="compositionally biased region" description="Basic and acidic residues" evidence="1">
    <location>
        <begin position="374"/>
        <end position="389"/>
    </location>
</feature>
<feature type="region of interest" description="Disordered" evidence="1">
    <location>
        <begin position="556"/>
        <end position="602"/>
    </location>
</feature>
<feature type="compositionally biased region" description="Basic and acidic residues" evidence="1">
    <location>
        <begin position="349"/>
        <end position="367"/>
    </location>
</feature>